<evidence type="ECO:0000313" key="23">
    <source>
        <dbReference type="Proteomes" id="UP000031278"/>
    </source>
</evidence>
<organism evidence="22 23">
    <name type="scientific">Photobacterium gaetbulicola</name>
    <dbReference type="NCBI Taxonomy" id="1295392"/>
    <lineage>
        <taxon>Bacteria</taxon>
        <taxon>Pseudomonadati</taxon>
        <taxon>Pseudomonadota</taxon>
        <taxon>Gammaproteobacteria</taxon>
        <taxon>Vibrionales</taxon>
        <taxon>Vibrionaceae</taxon>
        <taxon>Photobacterium</taxon>
    </lineage>
</organism>
<evidence type="ECO:0000256" key="19">
    <source>
        <dbReference type="PIRNR" id="PIRNR017184"/>
    </source>
</evidence>
<feature type="domain" description="YjeF N-terminal" evidence="21">
    <location>
        <begin position="16"/>
        <end position="218"/>
    </location>
</feature>
<evidence type="ECO:0000256" key="14">
    <source>
        <dbReference type="ARBA" id="ARBA00025153"/>
    </source>
</evidence>
<dbReference type="HAMAP" id="MF_01966">
    <property type="entry name" value="NADHX_epimerase"/>
    <property type="match status" value="1"/>
</dbReference>
<dbReference type="HAMAP" id="MF_01965">
    <property type="entry name" value="NADHX_dehydratase"/>
    <property type="match status" value="1"/>
</dbReference>
<comment type="catalytic activity">
    <reaction evidence="1 18 19">
        <text>(6R)-NADHX = (6S)-NADHX</text>
        <dbReference type="Rhea" id="RHEA:32215"/>
        <dbReference type="ChEBI" id="CHEBI:64074"/>
        <dbReference type="ChEBI" id="CHEBI:64075"/>
        <dbReference type="EC" id="5.1.99.6"/>
    </reaction>
</comment>
<evidence type="ECO:0000256" key="16">
    <source>
        <dbReference type="ARBA" id="ARBA00049209"/>
    </source>
</evidence>
<comment type="function">
    <text evidence="18">Catalyzes the epimerization of the S- and R-forms of NAD(P)HX, a damaged form of NAD(P)H that is a result of enzymatic or heat-dependent hydration. This is a prerequisite for the S-specific NAD(P)H-hydrate dehydratase to allow the repair of both epimers of NAD(P)HX.</text>
</comment>
<comment type="subunit">
    <text evidence="17">Homotetramer.</text>
</comment>
<comment type="similarity">
    <text evidence="18">Belongs to the NnrE/AIBP family.</text>
</comment>
<protein>
    <recommendedName>
        <fullName evidence="19">Bifunctional NAD(P)H-hydrate repair enzyme</fullName>
    </recommendedName>
    <alternativeName>
        <fullName evidence="19">Nicotinamide nucleotide repair protein</fullName>
    </alternativeName>
    <domain>
        <recommendedName>
            <fullName evidence="19">ADP-dependent (S)-NAD(P)H-hydrate dehydratase</fullName>
            <ecNumber evidence="19">4.2.1.136</ecNumber>
        </recommendedName>
        <alternativeName>
            <fullName evidence="19">ADP-dependent NAD(P)HX dehydratase</fullName>
        </alternativeName>
    </domain>
    <domain>
        <recommendedName>
            <fullName evidence="19">NAD(P)H-hydrate epimerase</fullName>
            <ecNumber evidence="19">5.1.99.6</ecNumber>
        </recommendedName>
    </domain>
</protein>
<reference evidence="22 23" key="1">
    <citation type="submission" date="2014-12" db="EMBL/GenBank/DDBJ databases">
        <title>Genome sequencing of Photobacterium gaetbulicola AD005a.</title>
        <authorList>
            <person name="Adrian T.G.S."/>
            <person name="Chan K.G."/>
        </authorList>
    </citation>
    <scope>NUCLEOTIDE SEQUENCE [LARGE SCALE GENOMIC DNA]</scope>
    <source>
        <strain evidence="22 23">AD005a</strain>
    </source>
</reference>
<dbReference type="RefSeq" id="WP_039458586.1">
    <property type="nucleotide sequence ID" value="NZ_JWLZ01000043.1"/>
</dbReference>
<feature type="binding site" evidence="18">
    <location>
        <position position="161"/>
    </location>
    <ligand>
        <name>(6S)-NADPHX</name>
        <dbReference type="ChEBI" id="CHEBI:64076"/>
    </ligand>
</feature>
<evidence type="ECO:0000256" key="9">
    <source>
        <dbReference type="ARBA" id="ARBA00022958"/>
    </source>
</evidence>
<dbReference type="AlphaFoldDB" id="A0A0B9GJ85"/>
<dbReference type="Gene3D" id="3.40.50.10260">
    <property type="entry name" value="YjeF N-terminal domain"/>
    <property type="match status" value="1"/>
</dbReference>
<evidence type="ECO:0000256" key="18">
    <source>
        <dbReference type="HAMAP-Rule" id="MF_01966"/>
    </source>
</evidence>
<comment type="cofactor">
    <cofactor evidence="18 19">
        <name>K(+)</name>
        <dbReference type="ChEBI" id="CHEBI:29103"/>
    </cofactor>
    <text evidence="18 19">Binds 1 potassium ion per subunit.</text>
</comment>
<feature type="binding site" evidence="17">
    <location>
        <position position="372"/>
    </location>
    <ligand>
        <name>(6S)-NADPHX</name>
        <dbReference type="ChEBI" id="CHEBI:64076"/>
    </ligand>
</feature>
<evidence type="ECO:0000259" key="21">
    <source>
        <dbReference type="PROSITE" id="PS51385"/>
    </source>
</evidence>
<dbReference type="GO" id="GO:0046496">
    <property type="term" value="P:nicotinamide nucleotide metabolic process"/>
    <property type="evidence" value="ECO:0007669"/>
    <property type="project" value="UniProtKB-UniRule"/>
</dbReference>
<feature type="binding site" evidence="17">
    <location>
        <position position="263"/>
    </location>
    <ligand>
        <name>(6S)-NADPHX</name>
        <dbReference type="ChEBI" id="CHEBI:64076"/>
    </ligand>
</feature>
<dbReference type="EC" id="5.1.99.6" evidence="19"/>
<comment type="similarity">
    <text evidence="4 19">In the C-terminal section; belongs to the NnrD/CARKD family.</text>
</comment>
<feature type="binding site" evidence="18">
    <location>
        <position position="164"/>
    </location>
    <ligand>
        <name>K(+)</name>
        <dbReference type="ChEBI" id="CHEBI:29103"/>
    </ligand>
</feature>
<dbReference type="PANTHER" id="PTHR12592:SF0">
    <property type="entry name" value="ATP-DEPENDENT (S)-NAD(P)H-HYDRATE DEHYDRATASE"/>
    <property type="match status" value="1"/>
</dbReference>
<comment type="caution">
    <text evidence="22">The sequence shown here is derived from an EMBL/GenBank/DDBJ whole genome shotgun (WGS) entry which is preliminary data.</text>
</comment>
<comment type="catalytic activity">
    <reaction evidence="15 17 19">
        <text>(6S)-NADHX + ADP = AMP + phosphate + NADH + H(+)</text>
        <dbReference type="Rhea" id="RHEA:32223"/>
        <dbReference type="ChEBI" id="CHEBI:15378"/>
        <dbReference type="ChEBI" id="CHEBI:43474"/>
        <dbReference type="ChEBI" id="CHEBI:57945"/>
        <dbReference type="ChEBI" id="CHEBI:64074"/>
        <dbReference type="ChEBI" id="CHEBI:456215"/>
        <dbReference type="ChEBI" id="CHEBI:456216"/>
        <dbReference type="EC" id="4.2.1.136"/>
    </reaction>
</comment>
<evidence type="ECO:0000256" key="11">
    <source>
        <dbReference type="ARBA" id="ARBA00023235"/>
    </source>
</evidence>
<keyword evidence="8 17" id="KW-0521">NADP</keyword>
<dbReference type="GO" id="GO:0052856">
    <property type="term" value="F:NAD(P)HX epimerase activity"/>
    <property type="evidence" value="ECO:0007669"/>
    <property type="project" value="UniProtKB-UniRule"/>
</dbReference>
<dbReference type="InterPro" id="IPR017953">
    <property type="entry name" value="Carbohydrate_kinase_pred_CS"/>
</dbReference>
<feature type="binding site" evidence="18">
    <location>
        <position position="65"/>
    </location>
    <ligand>
        <name>K(+)</name>
        <dbReference type="ChEBI" id="CHEBI:29103"/>
    </ligand>
</feature>
<evidence type="ECO:0000256" key="2">
    <source>
        <dbReference type="ARBA" id="ARBA00000909"/>
    </source>
</evidence>
<comment type="caution">
    <text evidence="18">Lacks conserved residue(s) required for the propagation of feature annotation.</text>
</comment>
<sequence length="496" mass="52203">MSAEQWSGKLYRAEQLRRGERLAATQQGVGMYQLMERAGAAVFQVLEQSFTPQHHLLVCCGTGNNGGDGYVVARLAREAGFPVTLWQQGDEAKLQGDAARARDAWLAAGGQILSPGDAIPDSTEVIIDALLGTGLHGEVRPEGQRLIAMINRIALPVIAIDIPSGLCADTGKVLGKAVKAQSTVTFIGSKQGLWTAQAAEYVGQVRFAGLQVADAFEHIEPPSAWLIQASDVALSLSPRQRDAHKGDHGRILLAGGDLGMGGAIRLAAEAAARAGGGLVAALAQPDNVLSIVAARPEIMALGWQASEQTVVKQRLHWADVLVLGPGLGQSSWSQSLYNELTKTEKKHVVDADGLNLLARSPDYKNNRIITPHPGEAARLLACSVHEVEADRFRAARALQQQYGGVVVLKGAGTLVDDGTHCWVCPAGNPGMATGGMGDVLSGIIGALLGQGLSLVAAAQCGVWIHSTAADRCAAEGERGMLASDLFPHIRQLVNPR</sequence>
<feature type="binding site" evidence="18">
    <location>
        <begin position="64"/>
        <end position="68"/>
    </location>
    <ligand>
        <name>(6S)-NADPHX</name>
        <dbReference type="ChEBI" id="CHEBI:64076"/>
    </ligand>
</feature>
<dbReference type="Pfam" id="PF03853">
    <property type="entry name" value="YjeF_N"/>
    <property type="match status" value="1"/>
</dbReference>
<feature type="binding site" evidence="17">
    <location>
        <position position="438"/>
    </location>
    <ligand>
        <name>(6S)-NADPHX</name>
        <dbReference type="ChEBI" id="CHEBI:64076"/>
    </ligand>
</feature>
<proteinExistence type="inferred from homology"/>
<comment type="catalytic activity">
    <reaction evidence="2 18 19">
        <text>(6R)-NADPHX = (6S)-NADPHX</text>
        <dbReference type="Rhea" id="RHEA:32227"/>
        <dbReference type="ChEBI" id="CHEBI:64076"/>
        <dbReference type="ChEBI" id="CHEBI:64077"/>
        <dbReference type="EC" id="5.1.99.6"/>
    </reaction>
</comment>
<keyword evidence="7 17" id="KW-0067">ATP-binding</keyword>
<feature type="binding site" evidence="17">
    <location>
        <begin position="409"/>
        <end position="413"/>
    </location>
    <ligand>
        <name>AMP</name>
        <dbReference type="ChEBI" id="CHEBI:456215"/>
    </ligand>
</feature>
<feature type="binding site" evidence="18">
    <location>
        <begin position="132"/>
        <end position="138"/>
    </location>
    <ligand>
        <name>(6S)-NADPHX</name>
        <dbReference type="ChEBI" id="CHEBI:64076"/>
    </ligand>
</feature>
<feature type="binding site" evidence="17">
    <location>
        <position position="437"/>
    </location>
    <ligand>
        <name>AMP</name>
        <dbReference type="ChEBI" id="CHEBI:456215"/>
    </ligand>
</feature>
<keyword evidence="13" id="KW-0511">Multifunctional enzyme</keyword>
<evidence type="ECO:0000256" key="10">
    <source>
        <dbReference type="ARBA" id="ARBA00023027"/>
    </source>
</evidence>
<dbReference type="GO" id="GO:0052855">
    <property type="term" value="F:ADP-dependent NAD(P)H-hydrate dehydratase activity"/>
    <property type="evidence" value="ECO:0007669"/>
    <property type="project" value="UniProtKB-UniRule"/>
</dbReference>
<dbReference type="GO" id="GO:0046872">
    <property type="term" value="F:metal ion binding"/>
    <property type="evidence" value="ECO:0007669"/>
    <property type="project" value="UniProtKB-UniRule"/>
</dbReference>
<keyword evidence="10 17" id="KW-0520">NAD</keyword>
<dbReference type="EMBL" id="JWLZ01000043">
    <property type="protein sequence ID" value="KHT64845.1"/>
    <property type="molecule type" value="Genomic_DNA"/>
</dbReference>
<evidence type="ECO:0000256" key="13">
    <source>
        <dbReference type="ARBA" id="ARBA00023268"/>
    </source>
</evidence>
<dbReference type="NCBIfam" id="TIGR00197">
    <property type="entry name" value="yjeF_nterm"/>
    <property type="match status" value="1"/>
</dbReference>
<evidence type="ECO:0000256" key="12">
    <source>
        <dbReference type="ARBA" id="ARBA00023239"/>
    </source>
</evidence>
<evidence type="ECO:0000256" key="17">
    <source>
        <dbReference type="HAMAP-Rule" id="MF_01965"/>
    </source>
</evidence>
<dbReference type="Pfam" id="PF01256">
    <property type="entry name" value="Carb_kinase"/>
    <property type="match status" value="1"/>
</dbReference>
<comment type="cofactor">
    <cofactor evidence="17">
        <name>Mg(2+)</name>
        <dbReference type="ChEBI" id="CHEBI:18420"/>
    </cofactor>
</comment>
<keyword evidence="12 17" id="KW-0456">Lyase</keyword>
<dbReference type="InterPro" id="IPR004443">
    <property type="entry name" value="YjeF_N_dom"/>
</dbReference>
<evidence type="ECO:0000256" key="1">
    <source>
        <dbReference type="ARBA" id="ARBA00000013"/>
    </source>
</evidence>
<gene>
    <name evidence="17" type="primary">nnrD</name>
    <name evidence="18" type="synonym">nnrE</name>
    <name evidence="22" type="ORF">RJ45_04305</name>
</gene>
<dbReference type="InterPro" id="IPR029056">
    <property type="entry name" value="Ribokinase-like"/>
</dbReference>
<comment type="function">
    <text evidence="14 19">Bifunctional enzyme that catalyzes the epimerization of the S- and R-forms of NAD(P)HX and the dehydration of the S-form of NAD(P)HX at the expense of ADP, which is converted to AMP. This allows the repair of both epimers of NAD(P)HX, a damaged form of NAD(P)H that is a result of enzymatic or heat-dependent hydration.</text>
</comment>
<dbReference type="InterPro" id="IPR036652">
    <property type="entry name" value="YjeF_N_dom_sf"/>
</dbReference>
<dbReference type="CDD" id="cd01171">
    <property type="entry name" value="YXKO-related"/>
    <property type="match status" value="1"/>
</dbReference>
<evidence type="ECO:0000256" key="6">
    <source>
        <dbReference type="ARBA" id="ARBA00022741"/>
    </source>
</evidence>
<dbReference type="InterPro" id="IPR000631">
    <property type="entry name" value="CARKD"/>
</dbReference>
<dbReference type="GO" id="GO:0005524">
    <property type="term" value="F:ATP binding"/>
    <property type="evidence" value="ECO:0007669"/>
    <property type="project" value="UniProtKB-UniRule"/>
</dbReference>
<comment type="similarity">
    <text evidence="17">Belongs to the NnrD/CARKD family.</text>
</comment>
<comment type="catalytic activity">
    <reaction evidence="16 17 19">
        <text>(6S)-NADPHX + ADP = AMP + phosphate + NADPH + H(+)</text>
        <dbReference type="Rhea" id="RHEA:32235"/>
        <dbReference type="ChEBI" id="CHEBI:15378"/>
        <dbReference type="ChEBI" id="CHEBI:43474"/>
        <dbReference type="ChEBI" id="CHEBI:57783"/>
        <dbReference type="ChEBI" id="CHEBI:64076"/>
        <dbReference type="ChEBI" id="CHEBI:456215"/>
        <dbReference type="ChEBI" id="CHEBI:456216"/>
        <dbReference type="EC" id="4.2.1.136"/>
    </reaction>
</comment>
<keyword evidence="9 18" id="KW-0630">Potassium</keyword>
<keyword evidence="6 17" id="KW-0547">Nucleotide-binding</keyword>
<comment type="similarity">
    <text evidence="3 19">In the N-terminal section; belongs to the NnrE/AIBP family.</text>
</comment>
<feature type="domain" description="YjeF C-terminal" evidence="20">
    <location>
        <begin position="228"/>
        <end position="496"/>
    </location>
</feature>
<evidence type="ECO:0000256" key="3">
    <source>
        <dbReference type="ARBA" id="ARBA00006001"/>
    </source>
</evidence>
<dbReference type="PROSITE" id="PS51383">
    <property type="entry name" value="YJEF_C_3"/>
    <property type="match status" value="1"/>
</dbReference>
<evidence type="ECO:0000256" key="15">
    <source>
        <dbReference type="ARBA" id="ARBA00048238"/>
    </source>
</evidence>
<dbReference type="PROSITE" id="PS01050">
    <property type="entry name" value="YJEF_C_2"/>
    <property type="match status" value="1"/>
</dbReference>
<name>A0A0B9GJ85_9GAMM</name>
<dbReference type="EC" id="4.2.1.136" evidence="19"/>
<dbReference type="Proteomes" id="UP000031278">
    <property type="component" value="Unassembled WGS sequence"/>
</dbReference>
<feature type="binding site" evidence="18">
    <location>
        <position position="128"/>
    </location>
    <ligand>
        <name>K(+)</name>
        <dbReference type="ChEBI" id="CHEBI:29103"/>
    </ligand>
</feature>
<evidence type="ECO:0000313" key="22">
    <source>
        <dbReference type="EMBL" id="KHT64845.1"/>
    </source>
</evidence>
<dbReference type="FunFam" id="3.40.1190.20:FF:000017">
    <property type="entry name" value="Multifunctional fusion protein"/>
    <property type="match status" value="1"/>
</dbReference>
<evidence type="ECO:0000256" key="7">
    <source>
        <dbReference type="ARBA" id="ARBA00022840"/>
    </source>
</evidence>
<keyword evidence="5 18" id="KW-0479">Metal-binding</keyword>
<dbReference type="Gene3D" id="3.40.1190.20">
    <property type="match status" value="1"/>
</dbReference>
<dbReference type="PROSITE" id="PS51385">
    <property type="entry name" value="YJEF_N"/>
    <property type="match status" value="1"/>
</dbReference>
<dbReference type="SUPFAM" id="SSF53613">
    <property type="entry name" value="Ribokinase-like"/>
    <property type="match status" value="1"/>
</dbReference>
<accession>A0A0B9GJ85</accession>
<keyword evidence="11 18" id="KW-0413">Isomerase</keyword>
<dbReference type="NCBIfam" id="TIGR00196">
    <property type="entry name" value="yjeF_cterm"/>
    <property type="match status" value="1"/>
</dbReference>
<dbReference type="PANTHER" id="PTHR12592">
    <property type="entry name" value="ATP-DEPENDENT (S)-NAD(P)H-HYDRATE DEHYDRATASE FAMILY MEMBER"/>
    <property type="match status" value="1"/>
</dbReference>
<dbReference type="InterPro" id="IPR030677">
    <property type="entry name" value="Nnr"/>
</dbReference>
<dbReference type="FunFam" id="3.40.50.10260:FF:000003">
    <property type="entry name" value="Multifunctional fusion protein"/>
    <property type="match status" value="1"/>
</dbReference>
<evidence type="ECO:0000256" key="8">
    <source>
        <dbReference type="ARBA" id="ARBA00022857"/>
    </source>
</evidence>
<evidence type="ECO:0000256" key="5">
    <source>
        <dbReference type="ARBA" id="ARBA00022723"/>
    </source>
</evidence>
<dbReference type="PIRSF" id="PIRSF017184">
    <property type="entry name" value="Nnr"/>
    <property type="match status" value="1"/>
</dbReference>
<evidence type="ECO:0000259" key="20">
    <source>
        <dbReference type="PROSITE" id="PS51383"/>
    </source>
</evidence>
<comment type="function">
    <text evidence="17">Catalyzes the dehydration of the S-form of NAD(P)HX at the expense of ADP, which is converted to AMP. Together with NAD(P)HX epimerase, which catalyzes the epimerization of the S- and R-forms, the enzyme allows the repair of both epimers of NAD(P)HX, a damaged form of NAD(P)H that is a result of enzymatic or heat-dependent hydration.</text>
</comment>
<evidence type="ECO:0000256" key="4">
    <source>
        <dbReference type="ARBA" id="ARBA00009524"/>
    </source>
</evidence>
<dbReference type="SUPFAM" id="SSF64153">
    <property type="entry name" value="YjeF N-terminal domain-like"/>
    <property type="match status" value="1"/>
</dbReference>
<feature type="binding site" evidence="17">
    <location>
        <position position="326"/>
    </location>
    <ligand>
        <name>(6S)-NADPHX</name>
        <dbReference type="ChEBI" id="CHEBI:64076"/>
    </ligand>
</feature>
<dbReference type="GO" id="GO:0110051">
    <property type="term" value="P:metabolite repair"/>
    <property type="evidence" value="ECO:0007669"/>
    <property type="project" value="TreeGrafter"/>
</dbReference>